<accession>A0A077AQP4</accession>
<dbReference type="AlphaFoldDB" id="A0A077AQP4"/>
<dbReference type="Proteomes" id="UP000028926">
    <property type="component" value="Chromosome"/>
</dbReference>
<evidence type="ECO:0000313" key="2">
    <source>
        <dbReference type="EMBL" id="AIK95492.1"/>
    </source>
</evidence>
<keyword evidence="1" id="KW-0732">Signal</keyword>
<evidence type="ECO:0000313" key="3">
    <source>
        <dbReference type="Proteomes" id="UP000028926"/>
    </source>
</evidence>
<reference evidence="2 3" key="1">
    <citation type="submission" date="2014-07" db="EMBL/GenBank/DDBJ databases">
        <title>Comparative genomic insights into amoeba endosymbionts belonging to the families of Holosporaceae and Candidatus Midichloriaceae within Rickettsiales.</title>
        <authorList>
            <person name="Wang Z."/>
            <person name="Wu M."/>
        </authorList>
    </citation>
    <scope>NUCLEOTIDE SEQUENCE [LARGE SCALE GENOMIC DNA]</scope>
    <source>
        <strain evidence="2">PRA3</strain>
    </source>
</reference>
<feature type="chain" id="PRO_5001717010" evidence="1">
    <location>
        <begin position="19"/>
        <end position="256"/>
    </location>
</feature>
<organism evidence="2 3">
    <name type="scientific">Candidatus Odyssella acanthamoebae</name>
    <dbReference type="NCBI Taxonomy" id="91604"/>
    <lineage>
        <taxon>Bacteria</taxon>
        <taxon>Pseudomonadati</taxon>
        <taxon>Pseudomonadota</taxon>
        <taxon>Alphaproteobacteria</taxon>
        <taxon>Holosporales</taxon>
        <taxon>Candidatus Paracaedibacteraceae</taxon>
        <taxon>Candidatus Odyssella</taxon>
    </lineage>
</organism>
<dbReference type="eggNOG" id="ENOG503026X">
    <property type="taxonomic scope" value="Bacteria"/>
</dbReference>
<dbReference type="RefSeq" id="WP_038462599.1">
    <property type="nucleotide sequence ID" value="NZ_CP008941.1"/>
</dbReference>
<name>A0A077AQP4_9PROT</name>
<evidence type="ECO:0000256" key="1">
    <source>
        <dbReference type="SAM" id="SignalP"/>
    </source>
</evidence>
<dbReference type="KEGG" id="paca:ID47_00045"/>
<dbReference type="OrthoDB" id="5659781at2"/>
<sequence>MKFLSIFSSLMAFTVCQAQVQKPSIAFDPVLAWHPKVDLKQSFEADLMVMLATMFPDSEASRNPQSPGWQQSKDKQDFVKRLYLLMLFNPPVFIPEKQPVNAGNYDVATQSVSYLMRGRRWNIDITGITAEDVVKSLSGGTPIITYRTAATHGASLKKDGQIVEDKLSGVKSIKALTHGLQHRHLGIDIPLGGYGNPAINNQYLINENGGALNNKALQKIQHGHVYMYAQTFGNGPTPPYVLRYLTQGNCMKGLGT</sequence>
<proteinExistence type="predicted"/>
<dbReference type="EMBL" id="CP008941">
    <property type="protein sequence ID" value="AIK95492.1"/>
    <property type="molecule type" value="Genomic_DNA"/>
</dbReference>
<keyword evidence="3" id="KW-1185">Reference proteome</keyword>
<gene>
    <name evidence="2" type="ORF">ID47_00045</name>
</gene>
<protein>
    <submittedName>
        <fullName evidence="2">Uncharacterized protein</fullName>
    </submittedName>
</protein>
<feature type="signal peptide" evidence="1">
    <location>
        <begin position="1"/>
        <end position="18"/>
    </location>
</feature>
<dbReference type="HOGENOM" id="CLU_1084574_0_0_5"/>